<sequence length="91" mass="9518">MATVRIPPVLRPSVGGEREVTAEGENVGDVLRALTTSHPDTSAQIFGPDGDLNRYVNVYLNDEDVRVLDGLDTNVGGSDVLVILPAMAGGA</sequence>
<dbReference type="Pfam" id="PF02597">
    <property type="entry name" value="ThiS"/>
    <property type="match status" value="1"/>
</dbReference>
<dbReference type="Gene3D" id="3.10.20.30">
    <property type="match status" value="1"/>
</dbReference>
<reference evidence="1" key="1">
    <citation type="submission" date="2020-02" db="EMBL/GenBank/DDBJ databases">
        <authorList>
            <person name="Meier V. D."/>
        </authorList>
    </citation>
    <scope>NUCLEOTIDE SEQUENCE</scope>
    <source>
        <strain evidence="1">AVDCRST_MAG53</strain>
    </source>
</reference>
<dbReference type="InterPro" id="IPR016155">
    <property type="entry name" value="Mopterin_synth/thiamin_S_b"/>
</dbReference>
<dbReference type="InterPro" id="IPR052045">
    <property type="entry name" value="Sulfur_Carrier/Prot_Modifier"/>
</dbReference>
<dbReference type="EMBL" id="CADCVR010000034">
    <property type="protein sequence ID" value="CAA9486494.1"/>
    <property type="molecule type" value="Genomic_DNA"/>
</dbReference>
<protein>
    <submittedName>
        <fullName evidence="1">Molybdenum cofactor biosynthesis protein MoaD</fullName>
    </submittedName>
</protein>
<gene>
    <name evidence="1" type="ORF">AVDCRST_MAG53-1033</name>
</gene>
<dbReference type="AlphaFoldDB" id="A0A6J4SA02"/>
<organism evidence="1">
    <name type="scientific">uncultured Solirubrobacteraceae bacterium</name>
    <dbReference type="NCBI Taxonomy" id="1162706"/>
    <lineage>
        <taxon>Bacteria</taxon>
        <taxon>Bacillati</taxon>
        <taxon>Actinomycetota</taxon>
        <taxon>Thermoleophilia</taxon>
        <taxon>Solirubrobacterales</taxon>
        <taxon>Solirubrobacteraceae</taxon>
        <taxon>environmental samples</taxon>
    </lineage>
</organism>
<proteinExistence type="predicted"/>
<dbReference type="SUPFAM" id="SSF54285">
    <property type="entry name" value="MoaD/ThiS"/>
    <property type="match status" value="1"/>
</dbReference>
<dbReference type="PANTHER" id="PTHR38031:SF1">
    <property type="entry name" value="SULFUR CARRIER PROTEIN CYSO"/>
    <property type="match status" value="1"/>
</dbReference>
<dbReference type="PANTHER" id="PTHR38031">
    <property type="entry name" value="SULFUR CARRIER PROTEIN SLR0821-RELATED"/>
    <property type="match status" value="1"/>
</dbReference>
<dbReference type="InterPro" id="IPR012675">
    <property type="entry name" value="Beta-grasp_dom_sf"/>
</dbReference>
<accession>A0A6J4SA02</accession>
<dbReference type="InterPro" id="IPR003749">
    <property type="entry name" value="ThiS/MoaD-like"/>
</dbReference>
<name>A0A6J4SA02_9ACTN</name>
<evidence type="ECO:0000313" key="1">
    <source>
        <dbReference type="EMBL" id="CAA9486494.1"/>
    </source>
</evidence>